<dbReference type="AlphaFoldDB" id="A0A4Z2HV79"/>
<gene>
    <name evidence="1" type="ORF">EYF80_020908</name>
</gene>
<comment type="caution">
    <text evidence="1">The sequence shown here is derived from an EMBL/GenBank/DDBJ whole genome shotgun (WGS) entry which is preliminary data.</text>
</comment>
<dbReference type="Proteomes" id="UP000314294">
    <property type="component" value="Unassembled WGS sequence"/>
</dbReference>
<evidence type="ECO:0000313" key="2">
    <source>
        <dbReference type="Proteomes" id="UP000314294"/>
    </source>
</evidence>
<protein>
    <submittedName>
        <fullName evidence="1">Uncharacterized protein</fullName>
    </submittedName>
</protein>
<dbReference type="EMBL" id="SRLO01000183">
    <property type="protein sequence ID" value="TNN68873.1"/>
    <property type="molecule type" value="Genomic_DNA"/>
</dbReference>
<reference evidence="1 2" key="1">
    <citation type="submission" date="2019-03" db="EMBL/GenBank/DDBJ databases">
        <title>First draft genome of Liparis tanakae, snailfish: a comprehensive survey of snailfish specific genes.</title>
        <authorList>
            <person name="Kim W."/>
            <person name="Song I."/>
            <person name="Jeong J.-H."/>
            <person name="Kim D."/>
            <person name="Kim S."/>
            <person name="Ryu S."/>
            <person name="Song J.Y."/>
            <person name="Lee S.K."/>
        </authorList>
    </citation>
    <scope>NUCLEOTIDE SEQUENCE [LARGE SCALE GENOMIC DNA]</scope>
    <source>
        <tissue evidence="1">Muscle</tissue>
    </source>
</reference>
<sequence length="188" mass="21008">MKSWILVDAHGGVLLMSPPYWSGSGTVKKKRHTDEESFDTDAARARGLCVRSLRRREGGQVGDIAAISTAFSLKGAAHILSLLIALLIKSADGQFSIRSTTEPIRKKGFYHRRHIPRYFSGTALKSEQEKRLSAPSYSQMSAGVQLCVPVVAFHTQDVLSIVRELQLAEPFRRDTDHVWGRARMMRTN</sequence>
<organism evidence="1 2">
    <name type="scientific">Liparis tanakae</name>
    <name type="common">Tanaka's snailfish</name>
    <dbReference type="NCBI Taxonomy" id="230148"/>
    <lineage>
        <taxon>Eukaryota</taxon>
        <taxon>Metazoa</taxon>
        <taxon>Chordata</taxon>
        <taxon>Craniata</taxon>
        <taxon>Vertebrata</taxon>
        <taxon>Euteleostomi</taxon>
        <taxon>Actinopterygii</taxon>
        <taxon>Neopterygii</taxon>
        <taxon>Teleostei</taxon>
        <taxon>Neoteleostei</taxon>
        <taxon>Acanthomorphata</taxon>
        <taxon>Eupercaria</taxon>
        <taxon>Perciformes</taxon>
        <taxon>Cottioidei</taxon>
        <taxon>Cottales</taxon>
        <taxon>Liparidae</taxon>
        <taxon>Liparis</taxon>
    </lineage>
</organism>
<name>A0A4Z2HV79_9TELE</name>
<keyword evidence="2" id="KW-1185">Reference proteome</keyword>
<evidence type="ECO:0000313" key="1">
    <source>
        <dbReference type="EMBL" id="TNN68873.1"/>
    </source>
</evidence>
<accession>A0A4Z2HV79</accession>
<proteinExistence type="predicted"/>